<reference evidence="4 5" key="1">
    <citation type="submission" date="2019-03" db="EMBL/GenBank/DDBJ databases">
        <title>Single cell metagenomics reveals metabolic interactions within the superorganism composed of flagellate Streblomastix strix and complex community of Bacteroidetes bacteria on its surface.</title>
        <authorList>
            <person name="Treitli S.C."/>
            <person name="Kolisko M."/>
            <person name="Husnik F."/>
            <person name="Keeling P."/>
            <person name="Hampl V."/>
        </authorList>
    </citation>
    <scope>NUCLEOTIDE SEQUENCE [LARGE SCALE GENOMIC DNA]</scope>
    <source>
        <strain evidence="4">St1</strain>
    </source>
</reference>
<comment type="cofactor">
    <cofactor evidence="1">
        <name>a divalent metal cation</name>
        <dbReference type="ChEBI" id="CHEBI:60240"/>
    </cofactor>
</comment>
<feature type="domain" description="DDE Tnp4" evidence="3">
    <location>
        <begin position="3"/>
        <end position="66"/>
    </location>
</feature>
<evidence type="ECO:0000313" key="4">
    <source>
        <dbReference type="EMBL" id="KAA6300038.1"/>
    </source>
</evidence>
<proteinExistence type="predicted"/>
<accession>A0A5M8NUQ5</accession>
<evidence type="ECO:0000313" key="5">
    <source>
        <dbReference type="Proteomes" id="UP000324575"/>
    </source>
</evidence>
<dbReference type="AlphaFoldDB" id="A0A5M8NUQ5"/>
<dbReference type="GO" id="GO:0046872">
    <property type="term" value="F:metal ion binding"/>
    <property type="evidence" value="ECO:0007669"/>
    <property type="project" value="UniProtKB-KW"/>
</dbReference>
<evidence type="ECO:0000256" key="1">
    <source>
        <dbReference type="ARBA" id="ARBA00001968"/>
    </source>
</evidence>
<name>A0A5M8NUQ5_9BACT</name>
<dbReference type="Proteomes" id="UP000324575">
    <property type="component" value="Unassembled WGS sequence"/>
</dbReference>
<keyword evidence="2" id="KW-0479">Metal-binding</keyword>
<comment type="caution">
    <text evidence="4">The sequence shown here is derived from an EMBL/GenBank/DDBJ whole genome shotgun (WGS) entry which is preliminary data.</text>
</comment>
<dbReference type="EMBL" id="SNRX01000158">
    <property type="protein sequence ID" value="KAA6300038.1"/>
    <property type="molecule type" value="Genomic_DNA"/>
</dbReference>
<evidence type="ECO:0000256" key="2">
    <source>
        <dbReference type="ARBA" id="ARBA00022723"/>
    </source>
</evidence>
<sequence>MSMKKPTGKELTAEQKQKNKAITSFRIWIEHAIGGVKKCRILKERFRCHKFGFDDLIMLIACGLHNFRISLKTCLIQT</sequence>
<dbReference type="InterPro" id="IPR027806">
    <property type="entry name" value="HARBI1_dom"/>
</dbReference>
<gene>
    <name evidence="4" type="ORF">EZS26_003819</name>
</gene>
<organism evidence="4 5">
    <name type="scientific">Candidatus Ordinivivax streblomastigis</name>
    <dbReference type="NCBI Taxonomy" id="2540710"/>
    <lineage>
        <taxon>Bacteria</taxon>
        <taxon>Pseudomonadati</taxon>
        <taxon>Bacteroidota</taxon>
        <taxon>Bacteroidia</taxon>
        <taxon>Bacteroidales</taxon>
        <taxon>Candidatus Ordinivivax</taxon>
    </lineage>
</organism>
<protein>
    <recommendedName>
        <fullName evidence="3">DDE Tnp4 domain-containing protein</fullName>
    </recommendedName>
</protein>
<dbReference type="Pfam" id="PF13359">
    <property type="entry name" value="DDE_Tnp_4"/>
    <property type="match status" value="1"/>
</dbReference>
<evidence type="ECO:0000259" key="3">
    <source>
        <dbReference type="Pfam" id="PF13359"/>
    </source>
</evidence>